<dbReference type="RefSeq" id="WP_160423367.1">
    <property type="nucleotide sequence ID" value="NZ_WSTA01000017.1"/>
</dbReference>
<comment type="caution">
    <text evidence="8">The sequence shown here is derived from an EMBL/GenBank/DDBJ whole genome shotgun (WGS) entry which is preliminary data.</text>
</comment>
<feature type="transmembrane region" description="Helical" evidence="7">
    <location>
        <begin position="194"/>
        <end position="213"/>
    </location>
</feature>
<feature type="transmembrane region" description="Helical" evidence="7">
    <location>
        <begin position="363"/>
        <end position="384"/>
    </location>
</feature>
<feature type="transmembrane region" description="Helical" evidence="7">
    <location>
        <begin position="285"/>
        <end position="309"/>
    </location>
</feature>
<feature type="transmembrane region" description="Helical" evidence="7">
    <location>
        <begin position="391"/>
        <end position="410"/>
    </location>
</feature>
<dbReference type="InterPro" id="IPR045018">
    <property type="entry name" value="Azg-like"/>
</dbReference>
<evidence type="ECO:0000256" key="3">
    <source>
        <dbReference type="ARBA" id="ARBA00022448"/>
    </source>
</evidence>
<feature type="transmembrane region" description="Helical" evidence="7">
    <location>
        <begin position="329"/>
        <end position="351"/>
    </location>
</feature>
<evidence type="ECO:0000256" key="1">
    <source>
        <dbReference type="ARBA" id="ARBA00004127"/>
    </source>
</evidence>
<keyword evidence="5 7" id="KW-1133">Transmembrane helix</keyword>
<organism evidence="8 9">
    <name type="scientific">Agromyces seonyuensis</name>
    <dbReference type="NCBI Taxonomy" id="2662446"/>
    <lineage>
        <taxon>Bacteria</taxon>
        <taxon>Bacillati</taxon>
        <taxon>Actinomycetota</taxon>
        <taxon>Actinomycetes</taxon>
        <taxon>Micrococcales</taxon>
        <taxon>Microbacteriaceae</taxon>
        <taxon>Agromyces</taxon>
    </lineage>
</organism>
<dbReference type="PANTHER" id="PTHR43337:SF1">
    <property type="entry name" value="XANTHINE_URACIL PERMEASE C887.17-RELATED"/>
    <property type="match status" value="1"/>
</dbReference>
<feature type="transmembrane region" description="Helical" evidence="7">
    <location>
        <begin position="38"/>
        <end position="56"/>
    </location>
</feature>
<keyword evidence="4 7" id="KW-0812">Transmembrane</keyword>
<feature type="transmembrane region" description="Helical" evidence="7">
    <location>
        <begin position="96"/>
        <end position="116"/>
    </location>
</feature>
<feature type="transmembrane region" description="Helical" evidence="7">
    <location>
        <begin position="152"/>
        <end position="174"/>
    </location>
</feature>
<sequence>MTSSTEQGSEAPERRVSGFDRYFEITARGSTLSTEIRGGVVTFVTMAYIVILNPIILSSAPDVDGDVLPFAAVSASTSLTAGVMTILFGVIARLPFAFAAGLGINSFLAASVVGELTWPEAMGLIVINGLIIVLLAATGLRKLIFDAVPVELKLAITVGIGLFIAFVGFVDAGFVTSTGAASPPITLGVDGSIATIPTLVFVVTLLLTGVLVARKVRGGMLIGLVSGTVIAIVLESILHLGAATENPGGWGLSVPSLPTQLVAWPDLSLVGQVDLLGSFQRVGGIAAFMFVFTLVFTNFFDAMGSFTGLSREAGLADEHGNFPRLRQALLVEGFGAIAGGATSSSSSTVFIESGSGIGEGARTGVANLVTGLLFFIGMFFTPLVSIVPTEVAAAALVIVGAMMMSQIARIELVDFTVLLPVFLTIAVMPLTYSIANGIGAGFISWVVIRTAAGKGRAISPILWVVAAGFVIFFARGPIESLLGL</sequence>
<evidence type="ECO:0000313" key="9">
    <source>
        <dbReference type="Proteomes" id="UP000438182"/>
    </source>
</evidence>
<evidence type="ECO:0000256" key="6">
    <source>
        <dbReference type="ARBA" id="ARBA00023136"/>
    </source>
</evidence>
<evidence type="ECO:0000256" key="7">
    <source>
        <dbReference type="SAM" id="Phobius"/>
    </source>
</evidence>
<name>A0A6I4P1W5_9MICO</name>
<dbReference type="GO" id="GO:0012505">
    <property type="term" value="C:endomembrane system"/>
    <property type="evidence" value="ECO:0007669"/>
    <property type="project" value="UniProtKB-SubCell"/>
</dbReference>
<evidence type="ECO:0000256" key="4">
    <source>
        <dbReference type="ARBA" id="ARBA00022692"/>
    </source>
</evidence>
<dbReference type="PANTHER" id="PTHR43337">
    <property type="entry name" value="XANTHINE/URACIL PERMEASE C887.17-RELATED"/>
    <property type="match status" value="1"/>
</dbReference>
<dbReference type="Proteomes" id="UP000438182">
    <property type="component" value="Unassembled WGS sequence"/>
</dbReference>
<dbReference type="AlphaFoldDB" id="A0A6I4P1W5"/>
<feature type="transmembrane region" description="Helical" evidence="7">
    <location>
        <begin position="422"/>
        <end position="448"/>
    </location>
</feature>
<keyword evidence="6 7" id="KW-0472">Membrane</keyword>
<keyword evidence="3" id="KW-0813">Transport</keyword>
<evidence type="ECO:0000256" key="2">
    <source>
        <dbReference type="ARBA" id="ARBA00005697"/>
    </source>
</evidence>
<keyword evidence="9" id="KW-1185">Reference proteome</keyword>
<evidence type="ECO:0000313" key="8">
    <source>
        <dbReference type="EMBL" id="MWB98029.1"/>
    </source>
</evidence>
<proteinExistence type="inferred from homology"/>
<feature type="transmembrane region" description="Helical" evidence="7">
    <location>
        <begin position="460"/>
        <end position="478"/>
    </location>
</feature>
<gene>
    <name evidence="8" type="ORF">GB864_05630</name>
</gene>
<dbReference type="EMBL" id="WSTA01000017">
    <property type="protein sequence ID" value="MWB98029.1"/>
    <property type="molecule type" value="Genomic_DNA"/>
</dbReference>
<protein>
    <submittedName>
        <fullName evidence="8">NCS2 family permease</fullName>
    </submittedName>
</protein>
<comment type="similarity">
    <text evidence="2">Belongs to the nucleobase:cation symporter-2 (NCS2) (TC 2.A.40) family. Azg-like subfamily.</text>
</comment>
<feature type="transmembrane region" description="Helical" evidence="7">
    <location>
        <begin position="68"/>
        <end position="89"/>
    </location>
</feature>
<dbReference type="GO" id="GO:0005345">
    <property type="term" value="F:purine nucleobase transmembrane transporter activity"/>
    <property type="evidence" value="ECO:0007669"/>
    <property type="project" value="TreeGrafter"/>
</dbReference>
<dbReference type="InterPro" id="IPR006043">
    <property type="entry name" value="NCS2"/>
</dbReference>
<dbReference type="Pfam" id="PF00860">
    <property type="entry name" value="Xan_ur_permease"/>
    <property type="match status" value="1"/>
</dbReference>
<reference evidence="8 9" key="1">
    <citation type="submission" date="2019-12" db="EMBL/GenBank/DDBJ databases">
        <authorList>
            <person name="Kim Y.S."/>
        </authorList>
    </citation>
    <scope>NUCLEOTIDE SEQUENCE [LARGE SCALE GENOMIC DNA]</scope>
    <source>
        <strain evidence="8 9">MMS17-SY077</strain>
    </source>
</reference>
<comment type="subcellular location">
    <subcellularLocation>
        <location evidence="1">Endomembrane system</location>
        <topology evidence="1">Multi-pass membrane protein</topology>
    </subcellularLocation>
</comment>
<evidence type="ECO:0000256" key="5">
    <source>
        <dbReference type="ARBA" id="ARBA00022989"/>
    </source>
</evidence>
<feature type="transmembrane region" description="Helical" evidence="7">
    <location>
        <begin position="220"/>
        <end position="242"/>
    </location>
</feature>
<accession>A0A6I4P1W5</accession>
<feature type="transmembrane region" description="Helical" evidence="7">
    <location>
        <begin position="122"/>
        <end position="140"/>
    </location>
</feature>
<dbReference type="GO" id="GO:0005886">
    <property type="term" value="C:plasma membrane"/>
    <property type="evidence" value="ECO:0007669"/>
    <property type="project" value="TreeGrafter"/>
</dbReference>